<feature type="domain" description="Glycoside hydrolase family 3 N-terminal" evidence="6">
    <location>
        <begin position="15"/>
        <end position="341"/>
    </location>
</feature>
<dbReference type="PANTHER" id="PTHR30480">
    <property type="entry name" value="BETA-HEXOSAMINIDASE-RELATED"/>
    <property type="match status" value="1"/>
</dbReference>
<proteinExistence type="inferred from homology"/>
<evidence type="ECO:0000256" key="1">
    <source>
        <dbReference type="ARBA" id="ARBA00005336"/>
    </source>
</evidence>
<accession>A0A9P4K7V8</accession>
<comment type="similarity">
    <text evidence="1">Belongs to the glycosyl hydrolase 3 family.</text>
</comment>
<evidence type="ECO:0000256" key="3">
    <source>
        <dbReference type="ARBA" id="ARBA00023180"/>
    </source>
</evidence>
<protein>
    <submittedName>
        <fullName evidence="7">Glycoside hydrolase</fullName>
    </submittedName>
</protein>
<sequence>MVGKSDKLEPVWDDLDRTMGQLFMMGFDGTSVTPQIKTLIEDHHLGCILLTAKNLKSAEDTTTLCYELQKIAHDAGHPVPLAIGIDQENGGVNSLFDEIYIRQYPSSMGVAAAGSTDLAFEVAKATAQEISACGINWIFGPCLDVLTNARNQPLGVRTAGDDPQEVSAFGVAFMKGYQEAGIATLGKHFPSYGNLEFLGSTLDVPIITESLEQLSLSALIPFRNAIKQGLDSMMVGGCAMSSAGLNAMHACLSDQVVDGLLRSDLKFDGVVVSECLEMDALSHNIGVGGGTVMAVNAGCDVVLLCRSFSVQQEAIKGLKTGIENAMITKERIYSSLRRVLTMKAKCTSWEKALHPPGINYLETMQPSHTALSTKAYNSSITVVRDKNRLLPLPNILDGEEELLLLTPLVKPLAASAASRALAETAATASPEPAVWERSASVMSGERVFRELGRSLARQRNGRVLHTSYTANGVRPVHENLINRASAIIVLTADANRNLYQHGFTKHVSMICNMQYTTGGERREKPLIVVAVSSPYDFAMDTSIGTYICTYDFTETALTSLVKVLYGELNPSGTLPGTISKSQKLHHSRQHWLVENFNEERDANALDSLIAAVIEGSPPNHHSELCSATSNSFVLHHPEVEEAHFVVRNSSTQALYGFCSTYFFKSSGTGVIGALFVDPTRRKLSIGHSLHNRAIRTLLQKEGIKRFQLGSRLPSIFLGIPNGHGSERKRLRPWFANLGWNAALSRPVCNMVARNLLNWTPPDGMAKSLASAGSQFDLVYGWEYAGPILDHIKTSNRQGLAEVYKLALSDPQSCGVIRAKRPEDGALVGTVVLYNQHSRLSDFIPPLKDLNEPAGGISSPVISPGVGEYSTLLQGLILLGMRQIKQQGCNACLLDYMDGDGNLDGFSAMGFEVLHNFEEVSCDAATWTMIPPS</sequence>
<dbReference type="FunFam" id="3.20.20.300:FF:000008">
    <property type="entry name" value="Beta-N-acetylglucosaminidase, putative"/>
    <property type="match status" value="1"/>
</dbReference>
<dbReference type="InterPro" id="IPR017853">
    <property type="entry name" value="GH"/>
</dbReference>
<dbReference type="PANTHER" id="PTHR30480:SF8">
    <property type="entry name" value="PUTATIVE (AFU_ORTHOLOGUE AFUA_8G04060)-RELATED"/>
    <property type="match status" value="1"/>
</dbReference>
<dbReference type="GO" id="GO:0016747">
    <property type="term" value="F:acyltransferase activity, transferring groups other than amino-acyl groups"/>
    <property type="evidence" value="ECO:0007669"/>
    <property type="project" value="InterPro"/>
</dbReference>
<dbReference type="SUPFAM" id="SSF51445">
    <property type="entry name" value="(Trans)glycosidases"/>
    <property type="match status" value="1"/>
</dbReference>
<keyword evidence="3" id="KW-0325">Glycoprotein</keyword>
<dbReference type="OrthoDB" id="4215304at2759"/>
<dbReference type="Proteomes" id="UP000800093">
    <property type="component" value="Unassembled WGS sequence"/>
</dbReference>
<dbReference type="Pfam" id="PF00933">
    <property type="entry name" value="Glyco_hydro_3"/>
    <property type="match status" value="1"/>
</dbReference>
<dbReference type="Gene3D" id="3.40.50.1700">
    <property type="entry name" value="Glycoside hydrolase family 3 C-terminal domain"/>
    <property type="match status" value="1"/>
</dbReference>
<evidence type="ECO:0000256" key="2">
    <source>
        <dbReference type="ARBA" id="ARBA00022801"/>
    </source>
</evidence>
<reference evidence="8" key="1">
    <citation type="journal article" date="2020" name="Stud. Mycol.">
        <title>101 Dothideomycetes genomes: A test case for predicting lifestyles and emergence of pathogens.</title>
        <authorList>
            <person name="Haridas S."/>
            <person name="Albert R."/>
            <person name="Binder M."/>
            <person name="Bloem J."/>
            <person name="LaButti K."/>
            <person name="Salamov A."/>
            <person name="Andreopoulos B."/>
            <person name="Baker S."/>
            <person name="Barry K."/>
            <person name="Bills G."/>
            <person name="Bluhm B."/>
            <person name="Cannon C."/>
            <person name="Castanera R."/>
            <person name="Culley D."/>
            <person name="Daum C."/>
            <person name="Ezra D."/>
            <person name="Gonzalez J."/>
            <person name="Henrissat B."/>
            <person name="Kuo A."/>
            <person name="Liang C."/>
            <person name="Lipzen A."/>
            <person name="Lutzoni F."/>
            <person name="Magnuson J."/>
            <person name="Mondo S."/>
            <person name="Nolan M."/>
            <person name="Ohm R."/>
            <person name="Pangilinan J."/>
            <person name="Park H.-J."/>
            <person name="Ramirez L."/>
            <person name="Alfaro M."/>
            <person name="Sun H."/>
            <person name="Tritt A."/>
            <person name="Yoshinaga Y."/>
            <person name="Zwiers L.-H."/>
            <person name="Turgeon B."/>
            <person name="Goodwin S."/>
            <person name="Spatafora J."/>
            <person name="Crous P."/>
            <person name="Grigoriev I."/>
        </authorList>
    </citation>
    <scope>NUCLEOTIDE SEQUENCE [LARGE SCALE GENOMIC DNA]</scope>
    <source>
        <strain evidence="8">CBS 304.66</strain>
    </source>
</reference>
<keyword evidence="8" id="KW-1185">Reference proteome</keyword>
<dbReference type="InterPro" id="IPR050226">
    <property type="entry name" value="NagZ_Beta-hexosaminidase"/>
</dbReference>
<keyword evidence="4" id="KW-0326">Glycosidase</keyword>
<dbReference type="InterPro" id="IPR001764">
    <property type="entry name" value="Glyco_hydro_3_N"/>
</dbReference>
<evidence type="ECO:0000313" key="8">
    <source>
        <dbReference type="Proteomes" id="UP000800093"/>
    </source>
</evidence>
<feature type="domain" description="N-acetyltransferase" evidence="5">
    <location>
        <begin position="640"/>
        <end position="708"/>
    </location>
</feature>
<dbReference type="GO" id="GO:0004553">
    <property type="term" value="F:hydrolase activity, hydrolyzing O-glycosyl compounds"/>
    <property type="evidence" value="ECO:0007669"/>
    <property type="project" value="InterPro"/>
</dbReference>
<dbReference type="EMBL" id="ML986638">
    <property type="protein sequence ID" value="KAF2262623.1"/>
    <property type="molecule type" value="Genomic_DNA"/>
</dbReference>
<dbReference type="GO" id="GO:0005975">
    <property type="term" value="P:carbohydrate metabolic process"/>
    <property type="evidence" value="ECO:0007669"/>
    <property type="project" value="InterPro"/>
</dbReference>
<evidence type="ECO:0000259" key="5">
    <source>
        <dbReference type="Pfam" id="PF00583"/>
    </source>
</evidence>
<dbReference type="FunFam" id="3.40.50.1700:FF:000013">
    <property type="entry name" value="Glycoside hydrolase family 3 protein"/>
    <property type="match status" value="1"/>
</dbReference>
<comment type="caution">
    <text evidence="7">The sequence shown here is derived from an EMBL/GenBank/DDBJ whole genome shotgun (WGS) entry which is preliminary data.</text>
</comment>
<gene>
    <name evidence="7" type="ORF">CC78DRAFT_312907</name>
</gene>
<dbReference type="GO" id="GO:0009254">
    <property type="term" value="P:peptidoglycan turnover"/>
    <property type="evidence" value="ECO:0007669"/>
    <property type="project" value="TreeGrafter"/>
</dbReference>
<name>A0A9P4K7V8_9PLEO</name>
<keyword evidence="2 7" id="KW-0378">Hydrolase</keyword>
<evidence type="ECO:0000256" key="4">
    <source>
        <dbReference type="ARBA" id="ARBA00023295"/>
    </source>
</evidence>
<evidence type="ECO:0000259" key="6">
    <source>
        <dbReference type="Pfam" id="PF00933"/>
    </source>
</evidence>
<dbReference type="Pfam" id="PF00583">
    <property type="entry name" value="Acetyltransf_1"/>
    <property type="match status" value="1"/>
</dbReference>
<dbReference type="InterPro" id="IPR016181">
    <property type="entry name" value="Acyl_CoA_acyltransferase"/>
</dbReference>
<dbReference type="InterPro" id="IPR036962">
    <property type="entry name" value="Glyco_hydro_3_N_sf"/>
</dbReference>
<organism evidence="7 8">
    <name type="scientific">Lojkania enalia</name>
    <dbReference type="NCBI Taxonomy" id="147567"/>
    <lineage>
        <taxon>Eukaryota</taxon>
        <taxon>Fungi</taxon>
        <taxon>Dikarya</taxon>
        <taxon>Ascomycota</taxon>
        <taxon>Pezizomycotina</taxon>
        <taxon>Dothideomycetes</taxon>
        <taxon>Pleosporomycetidae</taxon>
        <taxon>Pleosporales</taxon>
        <taxon>Pleosporales incertae sedis</taxon>
        <taxon>Lojkania</taxon>
    </lineage>
</organism>
<dbReference type="Gene3D" id="3.20.20.300">
    <property type="entry name" value="Glycoside hydrolase, family 3, N-terminal domain"/>
    <property type="match status" value="1"/>
</dbReference>
<dbReference type="AlphaFoldDB" id="A0A9P4K7V8"/>
<dbReference type="SUPFAM" id="SSF55729">
    <property type="entry name" value="Acyl-CoA N-acyltransferases (Nat)"/>
    <property type="match status" value="1"/>
</dbReference>
<dbReference type="InterPro" id="IPR000182">
    <property type="entry name" value="GNAT_dom"/>
</dbReference>
<evidence type="ECO:0000313" key="7">
    <source>
        <dbReference type="EMBL" id="KAF2262623.1"/>
    </source>
</evidence>
<dbReference type="InterPro" id="IPR036881">
    <property type="entry name" value="Glyco_hydro_3_C_sf"/>
</dbReference>